<feature type="signal peptide" evidence="1">
    <location>
        <begin position="1"/>
        <end position="23"/>
    </location>
</feature>
<reference evidence="2" key="1">
    <citation type="journal article" date="2020" name="Stud. Mycol.">
        <title>101 Dothideomycetes genomes: a test case for predicting lifestyles and emergence of pathogens.</title>
        <authorList>
            <person name="Haridas S."/>
            <person name="Albert R."/>
            <person name="Binder M."/>
            <person name="Bloem J."/>
            <person name="Labutti K."/>
            <person name="Salamov A."/>
            <person name="Andreopoulos B."/>
            <person name="Baker S."/>
            <person name="Barry K."/>
            <person name="Bills G."/>
            <person name="Bluhm B."/>
            <person name="Cannon C."/>
            <person name="Castanera R."/>
            <person name="Culley D."/>
            <person name="Daum C."/>
            <person name="Ezra D."/>
            <person name="Gonzalez J."/>
            <person name="Henrissat B."/>
            <person name="Kuo A."/>
            <person name="Liang C."/>
            <person name="Lipzen A."/>
            <person name="Lutzoni F."/>
            <person name="Magnuson J."/>
            <person name="Mondo S."/>
            <person name="Nolan M."/>
            <person name="Ohm R."/>
            <person name="Pangilinan J."/>
            <person name="Park H.-J."/>
            <person name="Ramirez L."/>
            <person name="Alfaro M."/>
            <person name="Sun H."/>
            <person name="Tritt A."/>
            <person name="Yoshinaga Y."/>
            <person name="Zwiers L.-H."/>
            <person name="Turgeon B."/>
            <person name="Goodwin S."/>
            <person name="Spatafora J."/>
            <person name="Crous P."/>
            <person name="Grigoriev I."/>
        </authorList>
    </citation>
    <scope>NUCLEOTIDE SEQUENCE</scope>
    <source>
        <strain evidence="2">CBS 116005</strain>
    </source>
</reference>
<accession>A0A6G1LGG7</accession>
<organism evidence="2 3">
    <name type="scientific">Teratosphaeria nubilosa</name>
    <dbReference type="NCBI Taxonomy" id="161662"/>
    <lineage>
        <taxon>Eukaryota</taxon>
        <taxon>Fungi</taxon>
        <taxon>Dikarya</taxon>
        <taxon>Ascomycota</taxon>
        <taxon>Pezizomycotina</taxon>
        <taxon>Dothideomycetes</taxon>
        <taxon>Dothideomycetidae</taxon>
        <taxon>Mycosphaerellales</taxon>
        <taxon>Teratosphaeriaceae</taxon>
        <taxon>Teratosphaeria</taxon>
    </lineage>
</organism>
<evidence type="ECO:0000313" key="2">
    <source>
        <dbReference type="EMBL" id="KAF2771669.1"/>
    </source>
</evidence>
<name>A0A6G1LGG7_9PEZI</name>
<evidence type="ECO:0008006" key="4">
    <source>
        <dbReference type="Google" id="ProtNLM"/>
    </source>
</evidence>
<keyword evidence="1" id="KW-0732">Signal</keyword>
<dbReference type="AlphaFoldDB" id="A0A6G1LGG7"/>
<evidence type="ECO:0000256" key="1">
    <source>
        <dbReference type="SAM" id="SignalP"/>
    </source>
</evidence>
<evidence type="ECO:0000313" key="3">
    <source>
        <dbReference type="Proteomes" id="UP000799436"/>
    </source>
</evidence>
<dbReference type="Proteomes" id="UP000799436">
    <property type="component" value="Unassembled WGS sequence"/>
</dbReference>
<dbReference type="EMBL" id="ML995818">
    <property type="protein sequence ID" value="KAF2771669.1"/>
    <property type="molecule type" value="Genomic_DNA"/>
</dbReference>
<proteinExistence type="predicted"/>
<gene>
    <name evidence="2" type="ORF">EJ03DRAFT_21467</name>
</gene>
<protein>
    <recommendedName>
        <fullName evidence="4">Carbohydrate-binding module family 19 domain-containing protein</fullName>
    </recommendedName>
</protein>
<dbReference type="OrthoDB" id="3945400at2759"/>
<sequence>MKPSTRKTLLIATIIALSQSTAAAPIDNGFKNNHLYQPYGNAIVPYTFSPTGTSGTTATAPLQQTGTSPPILSTGLPPPSYTSTPPQAAPYPSLNTTTTPFGFSTATTAPSPTTTGTASSDPCATVANGALVCNGESYYGLCNDGNVIWQPVANGTACVDGAITWASWYPGNPANQGTRV</sequence>
<keyword evidence="3" id="KW-1185">Reference proteome</keyword>
<feature type="chain" id="PRO_5026321590" description="Carbohydrate-binding module family 19 domain-containing protein" evidence="1">
    <location>
        <begin position="24"/>
        <end position="180"/>
    </location>
</feature>